<dbReference type="Proteomes" id="UP000325081">
    <property type="component" value="Unassembled WGS sequence"/>
</dbReference>
<comment type="subcellular location">
    <subcellularLocation>
        <location evidence="1">Nucleus</location>
    </subcellularLocation>
</comment>
<dbReference type="GO" id="GO:0000398">
    <property type="term" value="P:mRNA splicing, via spliceosome"/>
    <property type="evidence" value="ECO:0007669"/>
    <property type="project" value="TreeGrafter"/>
</dbReference>
<evidence type="ECO:0000313" key="4">
    <source>
        <dbReference type="EMBL" id="GER32992.1"/>
    </source>
</evidence>
<gene>
    <name evidence="4" type="ORF">STAS_09100</name>
</gene>
<name>A0A5A7PK43_STRAF</name>
<feature type="non-terminal residue" evidence="4">
    <location>
        <position position="185"/>
    </location>
</feature>
<evidence type="ECO:0000256" key="3">
    <source>
        <dbReference type="ARBA" id="ARBA00023242"/>
    </source>
</evidence>
<dbReference type="PRINTS" id="PR00322">
    <property type="entry name" value="G10"/>
</dbReference>
<dbReference type="EMBL" id="BKCP01004650">
    <property type="protein sequence ID" value="GER32992.1"/>
    <property type="molecule type" value="Genomic_DNA"/>
</dbReference>
<evidence type="ECO:0000256" key="2">
    <source>
        <dbReference type="ARBA" id="ARBA00005287"/>
    </source>
</evidence>
<proteinExistence type="inferred from homology"/>
<dbReference type="OrthoDB" id="277109at2759"/>
<reference evidence="5" key="1">
    <citation type="journal article" date="2019" name="Curr. Biol.">
        <title>Genome Sequence of Striga asiatica Provides Insight into the Evolution of Plant Parasitism.</title>
        <authorList>
            <person name="Yoshida S."/>
            <person name="Kim S."/>
            <person name="Wafula E.K."/>
            <person name="Tanskanen J."/>
            <person name="Kim Y.M."/>
            <person name="Honaas L."/>
            <person name="Yang Z."/>
            <person name="Spallek T."/>
            <person name="Conn C.E."/>
            <person name="Ichihashi Y."/>
            <person name="Cheong K."/>
            <person name="Cui S."/>
            <person name="Der J.P."/>
            <person name="Gundlach H."/>
            <person name="Jiao Y."/>
            <person name="Hori C."/>
            <person name="Ishida J.K."/>
            <person name="Kasahara H."/>
            <person name="Kiba T."/>
            <person name="Kim M.S."/>
            <person name="Koo N."/>
            <person name="Laohavisit A."/>
            <person name="Lee Y.H."/>
            <person name="Lumba S."/>
            <person name="McCourt P."/>
            <person name="Mortimer J.C."/>
            <person name="Mutuku J.M."/>
            <person name="Nomura T."/>
            <person name="Sasaki-Sekimoto Y."/>
            <person name="Seto Y."/>
            <person name="Wang Y."/>
            <person name="Wakatake T."/>
            <person name="Sakakibara H."/>
            <person name="Demura T."/>
            <person name="Yamaguchi S."/>
            <person name="Yoneyama K."/>
            <person name="Manabe R.I."/>
            <person name="Nelson D.C."/>
            <person name="Schulman A.H."/>
            <person name="Timko M.P."/>
            <person name="dePamphilis C.W."/>
            <person name="Choi D."/>
            <person name="Shirasu K."/>
        </authorList>
    </citation>
    <scope>NUCLEOTIDE SEQUENCE [LARGE SCALE GENOMIC DNA]</scope>
    <source>
        <strain evidence="5">cv. UVA1</strain>
    </source>
</reference>
<accession>A0A5A7PK43</accession>
<keyword evidence="5" id="KW-1185">Reference proteome</keyword>
<evidence type="ECO:0000256" key="1">
    <source>
        <dbReference type="ARBA" id="ARBA00004123"/>
    </source>
</evidence>
<dbReference type="InterPro" id="IPR001748">
    <property type="entry name" value="BUD31"/>
</dbReference>
<dbReference type="PANTHER" id="PTHR19411">
    <property type="entry name" value="PROTEIN BUD31-RELATED"/>
    <property type="match status" value="1"/>
</dbReference>
<dbReference type="AlphaFoldDB" id="A0A5A7PK43"/>
<dbReference type="GO" id="GO:0005681">
    <property type="term" value="C:spliceosomal complex"/>
    <property type="evidence" value="ECO:0007669"/>
    <property type="project" value="TreeGrafter"/>
</dbReference>
<evidence type="ECO:0000313" key="5">
    <source>
        <dbReference type="Proteomes" id="UP000325081"/>
    </source>
</evidence>
<protein>
    <submittedName>
        <fullName evidence="4">BUD31-like protein</fullName>
    </submittedName>
</protein>
<dbReference type="PANTHER" id="PTHR19411:SF0">
    <property type="entry name" value="PROTEIN BUD31 HOMOLOG"/>
    <property type="match status" value="1"/>
</dbReference>
<sequence>MPKVKTNRVNYPEGWELIEPTLRELQAKMREAENDPHDNKRKCEALWPIFKIAHQRSRYVFDLYHRRKEISKELYEFCLDQGYADRNLIAKWKKPGYERLCCLSQGTITSRRHAFAESRSICARRRSWSVCIAAVGAVRVGIEDWSWVAKKVLFVAALVLAYIQCNTEHTNLIPSKLCEAVLDEH</sequence>
<dbReference type="Pfam" id="PF01125">
    <property type="entry name" value="BUD31"/>
    <property type="match status" value="1"/>
</dbReference>
<comment type="similarity">
    <text evidence="2">Belongs to the BUD31 (G10) family.</text>
</comment>
<comment type="caution">
    <text evidence="4">The sequence shown here is derived from an EMBL/GenBank/DDBJ whole genome shotgun (WGS) entry which is preliminary data.</text>
</comment>
<keyword evidence="3" id="KW-0539">Nucleus</keyword>
<organism evidence="4 5">
    <name type="scientific">Striga asiatica</name>
    <name type="common">Asiatic witchweed</name>
    <name type="synonym">Buchnera asiatica</name>
    <dbReference type="NCBI Taxonomy" id="4170"/>
    <lineage>
        <taxon>Eukaryota</taxon>
        <taxon>Viridiplantae</taxon>
        <taxon>Streptophyta</taxon>
        <taxon>Embryophyta</taxon>
        <taxon>Tracheophyta</taxon>
        <taxon>Spermatophyta</taxon>
        <taxon>Magnoliopsida</taxon>
        <taxon>eudicotyledons</taxon>
        <taxon>Gunneridae</taxon>
        <taxon>Pentapetalae</taxon>
        <taxon>asterids</taxon>
        <taxon>lamiids</taxon>
        <taxon>Lamiales</taxon>
        <taxon>Orobanchaceae</taxon>
        <taxon>Buchnereae</taxon>
        <taxon>Striga</taxon>
    </lineage>
</organism>